<feature type="compositionally biased region" description="Polar residues" evidence="1">
    <location>
        <begin position="15"/>
        <end position="27"/>
    </location>
</feature>
<feature type="domain" description="Peptidase S8/S53" evidence="2">
    <location>
        <begin position="293"/>
        <end position="626"/>
    </location>
</feature>
<evidence type="ECO:0000313" key="4">
    <source>
        <dbReference type="Proteomes" id="UP000547931"/>
    </source>
</evidence>
<dbReference type="GO" id="GO:0004252">
    <property type="term" value="F:serine-type endopeptidase activity"/>
    <property type="evidence" value="ECO:0007669"/>
    <property type="project" value="InterPro"/>
</dbReference>
<dbReference type="AlphaFoldDB" id="A0A7X5QPE1"/>
<accession>A0A7X5QPE1</accession>
<dbReference type="EMBL" id="PUJV01000026">
    <property type="protein sequence ID" value="NHB98111.1"/>
    <property type="molecule type" value="Genomic_DNA"/>
</dbReference>
<protein>
    <recommendedName>
        <fullName evidence="2">Peptidase S8/S53 domain-containing protein</fullName>
    </recommendedName>
</protein>
<evidence type="ECO:0000259" key="2">
    <source>
        <dbReference type="Pfam" id="PF00082"/>
    </source>
</evidence>
<dbReference type="InterPro" id="IPR034074">
    <property type="entry name" value="Y4bN_pept_dom"/>
</dbReference>
<proteinExistence type="predicted"/>
<feature type="region of interest" description="Disordered" evidence="1">
    <location>
        <begin position="1"/>
        <end position="45"/>
    </location>
</feature>
<dbReference type="InterPro" id="IPR000209">
    <property type="entry name" value="Peptidase_S8/S53_dom"/>
</dbReference>
<dbReference type="RefSeq" id="WP_036850053.1">
    <property type="nucleotide sequence ID" value="NZ_CAWPIE010000026.1"/>
</dbReference>
<dbReference type="Gene3D" id="3.40.50.200">
    <property type="entry name" value="Peptidase S8/S53 domain"/>
    <property type="match status" value="1"/>
</dbReference>
<dbReference type="Proteomes" id="UP000547931">
    <property type="component" value="Unassembled WGS sequence"/>
</dbReference>
<evidence type="ECO:0000313" key="3">
    <source>
        <dbReference type="EMBL" id="NHB98111.1"/>
    </source>
</evidence>
<name>A0A7X5QPE1_9GAMM</name>
<sequence length="841" mass="94212">MTETKRDKRLHLTLPKTSTSQLYTAHSTGGGSSQDLPERERREHGQALNAQLQQLKAIAAKSRDQQARLDLRSGIGLQVEFVGQPDVALEFGSLSSEKGRNKARHIEVLSIHEEGAVTSANVFIPDGKIEHFENYIQDYLKEKRRADGQAADHKALINTISSIRLAGIKSLWTDDLDLLPTDLNEEFWWEVWLPVRGNRDAVIADFRKLSHLAECRVSEHQVHFPERIITWMFCSQRQFSRAELILNCVAELRRAKDTAEFFVGSSITEQRLWSDDALERLQAPSEDDDNVPYVCLLDSGVNRGHPMLAPVLHQQDVHTVNDAWGLNDMANHGTGLAGIAVYGDLFETLTSDTTIDIRHRLESVKLTPSQGANAGDEKQHAYLFSAAVARPEILFGQRRRVFSSAVTAIDYRDFGRPSAWSSMVDSLAADALSGNAFPRLFVLSAGNICDRDHWATYPDSLSLNQIHDPGQAWNAITVGAFTNKIDISEDDVDDFSPVAGQGALSPFTTTSIQWDKVWPYKPDVVFEGGNAASNTEIVDNFASLELLTTSASPQYRLFWTTNATSAASALCARMAAQLMAQYPSLRPETIRALITHSAQWTPAMLEMYPARTKKGYTSLVRHCGWGAPNIERALWSVKNSLTLIVEDSLQPYRKTNKGIKTRDLNLHTLPWPQEQLQVLQNTEVEMRVTLSYFIEPNPSERGGASKYHYPSHRLRFAVKRQTESLDEFTTRINAAVDSDDNDHGATGNDDNWLLGATQRHKGSLHQDIWRGTAAELANCGYLAVYPAQGWWRTRRVLERYDSVANYSLIISIHAPQTDIDLYAIIQNMVESKIQNSIEIST</sequence>
<gene>
    <name evidence="3" type="ORF">C5470_17810</name>
</gene>
<dbReference type="CDD" id="cd04847">
    <property type="entry name" value="Peptidases_S8_Subtilisin_like_2"/>
    <property type="match status" value="1"/>
</dbReference>
<comment type="caution">
    <text evidence="3">The sequence shown here is derived from an EMBL/GenBank/DDBJ whole genome shotgun (WGS) entry which is preliminary data.</text>
</comment>
<evidence type="ECO:0000256" key="1">
    <source>
        <dbReference type="SAM" id="MobiDB-lite"/>
    </source>
</evidence>
<keyword evidence="4" id="KW-1185">Reference proteome</keyword>
<reference evidence="3 4" key="1">
    <citation type="submission" date="2018-02" db="EMBL/GenBank/DDBJ databases">
        <authorList>
            <person name="Machado R.A."/>
        </authorList>
    </citation>
    <scope>NUCLEOTIDE SEQUENCE [LARGE SCALE GENOMIC DNA]</scope>
    <source>
        <strain evidence="3 4">DSM 23271</strain>
    </source>
</reference>
<organism evidence="3 4">
    <name type="scientific">Photorhabdus stackebrandtii</name>
    <dbReference type="NCBI Taxonomy" id="1123042"/>
    <lineage>
        <taxon>Bacteria</taxon>
        <taxon>Pseudomonadati</taxon>
        <taxon>Pseudomonadota</taxon>
        <taxon>Gammaproteobacteria</taxon>
        <taxon>Enterobacterales</taxon>
        <taxon>Morganellaceae</taxon>
        <taxon>Photorhabdus</taxon>
    </lineage>
</organism>
<feature type="compositionally biased region" description="Basic and acidic residues" evidence="1">
    <location>
        <begin position="36"/>
        <end position="45"/>
    </location>
</feature>
<dbReference type="Pfam" id="PF00082">
    <property type="entry name" value="Peptidase_S8"/>
    <property type="match status" value="1"/>
</dbReference>
<dbReference type="GO" id="GO:0006508">
    <property type="term" value="P:proteolysis"/>
    <property type="evidence" value="ECO:0007669"/>
    <property type="project" value="InterPro"/>
</dbReference>
<dbReference type="SUPFAM" id="SSF52743">
    <property type="entry name" value="Subtilisin-like"/>
    <property type="match status" value="1"/>
</dbReference>
<dbReference type="InterPro" id="IPR036852">
    <property type="entry name" value="Peptidase_S8/S53_dom_sf"/>
</dbReference>